<feature type="region of interest" description="Disordered" evidence="6">
    <location>
        <begin position="705"/>
        <end position="727"/>
    </location>
</feature>
<feature type="region of interest" description="Disordered" evidence="6">
    <location>
        <begin position="483"/>
        <end position="504"/>
    </location>
</feature>
<evidence type="ECO:0000256" key="3">
    <source>
        <dbReference type="ARBA" id="ARBA00022989"/>
    </source>
</evidence>
<keyword evidence="10" id="KW-1185">Reference proteome</keyword>
<feature type="region of interest" description="Disordered" evidence="6">
    <location>
        <begin position="528"/>
        <end position="549"/>
    </location>
</feature>
<keyword evidence="5" id="KW-0175">Coiled coil</keyword>
<organism evidence="9 10">
    <name type="scientific">Scheffersomyces spartinae</name>
    <dbReference type="NCBI Taxonomy" id="45513"/>
    <lineage>
        <taxon>Eukaryota</taxon>
        <taxon>Fungi</taxon>
        <taxon>Dikarya</taxon>
        <taxon>Ascomycota</taxon>
        <taxon>Saccharomycotina</taxon>
        <taxon>Pichiomycetes</taxon>
        <taxon>Debaryomycetaceae</taxon>
        <taxon>Scheffersomyces</taxon>
    </lineage>
</organism>
<dbReference type="GeneID" id="66118293"/>
<comment type="subcellular location">
    <subcellularLocation>
        <location evidence="1">Endomembrane system</location>
    </subcellularLocation>
</comment>
<sequence>MSSSTSNTRVTTNLHRIYEDYDTDTKPVPVDVSMIERFIRKYFQLNKLVDQFWDKLKYNIVLSTLLDDTMIPSKNDQAMKELLSRETVSKQQLSGKYIRYDGCTLSITRTYKLGLPSTSIFALVFAIIHMLKRILIHNKGCSPSRHMTTLFKILLVYGSRYFQYTKLRIECMTTKITNLMNTFFKWNYKLNKKLITNLLALKELTMFSFLNTTNTAHTSTPTDPKAQQLYHLLDSSLSVLIVNLKATILKILPLMNGDIFEKYCQINTINFPILLNQNDNEVEINMDMNNNNYVSSLTTKLAQFNQLRKLLFCQILSLNEVPKSTFFLSKLHDEFTNSITHLSESPLFPDTFFKLGILKGSLVQLSSLLESMVTSFVGYEECFPLSKPNFQDEDILGNKLTVITTTDDLIHLDNLIDKISNLTSNFKFFKKYHKSTAGNFDTDELNEKLNIFNQFINDIEQIRELHQLSLQDLSLAKTTDQLSSSSPALSTSTSTRNSSDFPLKSFQNSSLKKRLSLPSNNNRHYSIIGGLPASSASPTSSDLQDNNNSEKKYKKLSAGLQLGLLTVVKEAKNGVSYDDNYLNTAPSPFETYNKATLDQLQRSRNSGIDNNHNTSTSRFSLYSVASNMSSAVSDLVSTTQITEYESGRGANPSTGDEMTKEQLKLKLEESFNRIYNLEKENDNLRSTSTKEAANQEDQFSIEGTMTEHHDDDDDDRGDTHNIPRQPNMGFINELEKTLESVVIKDINID</sequence>
<evidence type="ECO:0000256" key="7">
    <source>
        <dbReference type="SAM" id="Phobius"/>
    </source>
</evidence>
<feature type="domain" description="Myosin-binding" evidence="8">
    <location>
        <begin position="123"/>
        <end position="343"/>
    </location>
</feature>
<evidence type="ECO:0000313" key="10">
    <source>
        <dbReference type="Proteomes" id="UP000790833"/>
    </source>
</evidence>
<dbReference type="AlphaFoldDB" id="A0A9P8AJK2"/>
<evidence type="ECO:0000256" key="2">
    <source>
        <dbReference type="ARBA" id="ARBA00022692"/>
    </source>
</evidence>
<accession>A0A9P8AJK2</accession>
<feature type="compositionally biased region" description="Low complexity" evidence="6">
    <location>
        <begin position="483"/>
        <end position="495"/>
    </location>
</feature>
<evidence type="ECO:0000256" key="4">
    <source>
        <dbReference type="ARBA" id="ARBA00023136"/>
    </source>
</evidence>
<feature type="coiled-coil region" evidence="5">
    <location>
        <begin position="660"/>
        <end position="687"/>
    </location>
</feature>
<feature type="transmembrane region" description="Helical" evidence="7">
    <location>
        <begin position="113"/>
        <end position="131"/>
    </location>
</feature>
<evidence type="ECO:0000259" key="8">
    <source>
        <dbReference type="Pfam" id="PF12632"/>
    </source>
</evidence>
<feature type="compositionally biased region" description="Polar residues" evidence="6">
    <location>
        <begin position="534"/>
        <end position="547"/>
    </location>
</feature>
<dbReference type="InterPro" id="IPR026859">
    <property type="entry name" value="Myosin-bd"/>
</dbReference>
<keyword evidence="3 7" id="KW-1133">Transmembrane helix</keyword>
<evidence type="ECO:0000256" key="6">
    <source>
        <dbReference type="SAM" id="MobiDB-lite"/>
    </source>
</evidence>
<dbReference type="GO" id="GO:0012505">
    <property type="term" value="C:endomembrane system"/>
    <property type="evidence" value="ECO:0007669"/>
    <property type="project" value="UniProtKB-SubCell"/>
</dbReference>
<dbReference type="Pfam" id="PF12632">
    <property type="entry name" value="Vezatin"/>
    <property type="match status" value="1"/>
</dbReference>
<dbReference type="EMBL" id="JAHMUF010000008">
    <property type="protein sequence ID" value="KAG7194207.1"/>
    <property type="molecule type" value="Genomic_DNA"/>
</dbReference>
<name>A0A9P8AJK2_9ASCO</name>
<keyword evidence="2 7" id="KW-0812">Transmembrane</keyword>
<evidence type="ECO:0000313" key="9">
    <source>
        <dbReference type="EMBL" id="KAG7194207.1"/>
    </source>
</evidence>
<dbReference type="GO" id="GO:0017022">
    <property type="term" value="F:myosin binding"/>
    <property type="evidence" value="ECO:0007669"/>
    <property type="project" value="InterPro"/>
</dbReference>
<evidence type="ECO:0000256" key="5">
    <source>
        <dbReference type="SAM" id="Coils"/>
    </source>
</evidence>
<dbReference type="Proteomes" id="UP000790833">
    <property type="component" value="Unassembled WGS sequence"/>
</dbReference>
<dbReference type="RefSeq" id="XP_043049754.1">
    <property type="nucleotide sequence ID" value="XM_043195581.1"/>
</dbReference>
<protein>
    <recommendedName>
        <fullName evidence="8">Myosin-binding domain-containing protein</fullName>
    </recommendedName>
</protein>
<evidence type="ECO:0000256" key="1">
    <source>
        <dbReference type="ARBA" id="ARBA00004308"/>
    </source>
</evidence>
<keyword evidence="4 7" id="KW-0472">Membrane</keyword>
<reference evidence="9" key="1">
    <citation type="submission" date="2021-03" db="EMBL/GenBank/DDBJ databases">
        <authorList>
            <person name="Palmer J.M."/>
        </authorList>
    </citation>
    <scope>NUCLEOTIDE SEQUENCE</scope>
    <source>
        <strain evidence="9">ARV_011</strain>
    </source>
</reference>
<comment type="caution">
    <text evidence="9">The sequence shown here is derived from an EMBL/GenBank/DDBJ whole genome shotgun (WGS) entry which is preliminary data.</text>
</comment>
<gene>
    <name evidence="9" type="ORF">KQ657_004919</name>
</gene>
<proteinExistence type="predicted"/>
<dbReference type="OrthoDB" id="4089780at2759"/>